<proteinExistence type="predicted"/>
<evidence type="ECO:0000313" key="2">
    <source>
        <dbReference type="EMBL" id="RQX01245.1"/>
    </source>
</evidence>
<reference evidence="2 3" key="1">
    <citation type="submission" date="2018-05" db="EMBL/GenBank/DDBJ databases">
        <title>Micromonospora from Atacama Desert.</title>
        <authorList>
            <person name="Carro L."/>
            <person name="Goodfellow M."/>
            <person name="Klenk H.-P."/>
        </authorList>
    </citation>
    <scope>NUCLEOTIDE SEQUENCE [LARGE SCALE GENOMIC DNA]</scope>
    <source>
        <strain evidence="2 3">LB32</strain>
    </source>
</reference>
<dbReference type="RefSeq" id="WP_124862880.1">
    <property type="nucleotide sequence ID" value="NZ_JBEXWX010000030.1"/>
</dbReference>
<dbReference type="OrthoDB" id="4303498at2"/>
<comment type="caution">
    <text evidence="2">The sequence shown here is derived from an EMBL/GenBank/DDBJ whole genome shotgun (WGS) entry which is preliminary data.</text>
</comment>
<protein>
    <submittedName>
        <fullName evidence="2">Uncharacterized protein</fullName>
    </submittedName>
</protein>
<evidence type="ECO:0000313" key="3">
    <source>
        <dbReference type="Proteomes" id="UP000266889"/>
    </source>
</evidence>
<keyword evidence="3" id="KW-1185">Reference proteome</keyword>
<name>A0A3N9WJW9_9ACTN</name>
<sequence>MAALATALLGATSTAAHADYYSSGCRTTSSDPGGLDCWVMFWDEGIALGGGEFQSYGEKLFAYDSWADGRGVYVEAVWWQGGLRWQKSIKLTSGANTSRTLDLGDINEGIGVSFTSCQTDEGSLLNCRTQKAVA</sequence>
<dbReference type="Proteomes" id="UP000266889">
    <property type="component" value="Unassembled WGS sequence"/>
</dbReference>
<accession>A0A3N9WJW9</accession>
<dbReference type="AlphaFoldDB" id="A0A3N9WJW9"/>
<dbReference type="EMBL" id="QGSY01000337">
    <property type="protein sequence ID" value="RQX01245.1"/>
    <property type="molecule type" value="Genomic_DNA"/>
</dbReference>
<feature type="chain" id="PRO_5039323878" evidence="1">
    <location>
        <begin position="19"/>
        <end position="134"/>
    </location>
</feature>
<gene>
    <name evidence="2" type="ORF">DLJ58_33040</name>
</gene>
<keyword evidence="1" id="KW-0732">Signal</keyword>
<feature type="signal peptide" evidence="1">
    <location>
        <begin position="1"/>
        <end position="18"/>
    </location>
</feature>
<evidence type="ECO:0000256" key="1">
    <source>
        <dbReference type="SAM" id="SignalP"/>
    </source>
</evidence>
<organism evidence="2 3">
    <name type="scientific">Micromonospora arida</name>
    <dbReference type="NCBI Taxonomy" id="2203715"/>
    <lineage>
        <taxon>Bacteria</taxon>
        <taxon>Bacillati</taxon>
        <taxon>Actinomycetota</taxon>
        <taxon>Actinomycetes</taxon>
        <taxon>Micromonosporales</taxon>
        <taxon>Micromonosporaceae</taxon>
        <taxon>Micromonospora</taxon>
    </lineage>
</organism>